<dbReference type="Proteomes" id="UP000800036">
    <property type="component" value="Unassembled WGS sequence"/>
</dbReference>
<keyword evidence="5" id="KW-1185">Reference proteome</keyword>
<evidence type="ECO:0000313" key="5">
    <source>
        <dbReference type="Proteomes" id="UP000800036"/>
    </source>
</evidence>
<evidence type="ECO:0000313" key="4">
    <source>
        <dbReference type="EMBL" id="KAF1976102.1"/>
    </source>
</evidence>
<dbReference type="AlphaFoldDB" id="A0A6A5VK47"/>
<reference evidence="4" key="1">
    <citation type="journal article" date="2020" name="Stud. Mycol.">
        <title>101 Dothideomycetes genomes: a test case for predicting lifestyles and emergence of pathogens.</title>
        <authorList>
            <person name="Haridas S."/>
            <person name="Albert R."/>
            <person name="Binder M."/>
            <person name="Bloem J."/>
            <person name="Labutti K."/>
            <person name="Salamov A."/>
            <person name="Andreopoulos B."/>
            <person name="Baker S."/>
            <person name="Barry K."/>
            <person name="Bills G."/>
            <person name="Bluhm B."/>
            <person name="Cannon C."/>
            <person name="Castanera R."/>
            <person name="Culley D."/>
            <person name="Daum C."/>
            <person name="Ezra D."/>
            <person name="Gonzalez J."/>
            <person name="Henrissat B."/>
            <person name="Kuo A."/>
            <person name="Liang C."/>
            <person name="Lipzen A."/>
            <person name="Lutzoni F."/>
            <person name="Magnuson J."/>
            <person name="Mondo S."/>
            <person name="Nolan M."/>
            <person name="Ohm R."/>
            <person name="Pangilinan J."/>
            <person name="Park H.-J."/>
            <person name="Ramirez L."/>
            <person name="Alfaro M."/>
            <person name="Sun H."/>
            <person name="Tritt A."/>
            <person name="Yoshinaga Y."/>
            <person name="Zwiers L.-H."/>
            <person name="Turgeon B."/>
            <person name="Goodwin S."/>
            <person name="Spatafora J."/>
            <person name="Crous P."/>
            <person name="Grigoriev I."/>
        </authorList>
    </citation>
    <scope>NUCLEOTIDE SEQUENCE</scope>
    <source>
        <strain evidence="4">CBS 107.79</strain>
    </source>
</reference>
<feature type="signal peptide" evidence="1">
    <location>
        <begin position="1"/>
        <end position="18"/>
    </location>
</feature>
<name>A0A6A5VK47_9PLEO</name>
<feature type="domain" description="CPAF-like PDZ" evidence="3">
    <location>
        <begin position="143"/>
        <end position="261"/>
    </location>
</feature>
<sequence length="760" mass="85432">MWKRSLLLASSAFTGVKGREDADNAEPCARIATLSSQNALSFPAGIAFDCLNSVPVDKEGNKQLIEELKIAWQWHSDITWLKNPPEDWEDGPLDMIAELDQIKNSLDNFDSEYQVQLAIQKITVRSGDFHLNYVPDILQVFHFQRDFSIIALSDDGVELPKLYVTFDALKVADGNITEDKISEIKKINGMDAWPYLENLAQWEQYRDTDGGLNSLWAKGDTLTPGAFMEQSRFDGAETNIIFANGTEIEYTNTAWTDEDFTDVKDGKSFYEKFCQGDIFGAHAGENDKDLWKPTYGRLEETAVVPEASYHTSRRDKRDIVSARFPEPIVHATSGAIAGYFLQGEGYDDIAVLKITSFDPEGDEYGLEFQQVVSEFFRMSRAANKQRLILDLRENGGGSMQIMFDLFVQLFPHRLPWQGSRYRANPHFKLIGDAVNEIYNNETVHEYYKETWNATLEEHFRYWGYSHYLDAQGKDFDSWKQFKGPERFHDDQYTSTMRYNLSNADTLSIRNGPFTFTSPTNLATPFNHTSILIFTDALCGSACAALHEELKNNAGIRSITVGGRALHGPIQAVSGSKGGEVVSLMRGITQAERMRNISRTFDLATFPAGEATLDELVDTPQLQKRAGDGNTRLSIKMQMRKGDRTATPLQYMYEAADCKIFYTHESFARPEVAWKQVWDAYLEPEGRCVNGSTGHESAISGGFVPYGPWVLRNEDLPVPQGQEGNGTETSLDEVAFEGAGRRVGVESVALFVVVVAMVMQL</sequence>
<dbReference type="InterPro" id="IPR005151">
    <property type="entry name" value="Tail-specific_protease"/>
</dbReference>
<dbReference type="Gene3D" id="3.90.226.10">
    <property type="entry name" value="2-enoyl-CoA Hydratase, Chain A, domain 1"/>
    <property type="match status" value="1"/>
</dbReference>
<dbReference type="Pfam" id="PF23658">
    <property type="entry name" value="PDZ_CPAF_rel"/>
    <property type="match status" value="1"/>
</dbReference>
<dbReference type="PANTHER" id="PTHR37049:SF4">
    <property type="entry name" value="RHODANESE DOMAIN-CONTAINING PROTEIN"/>
    <property type="match status" value="1"/>
</dbReference>
<gene>
    <name evidence="4" type="ORF">BU23DRAFT_588280</name>
</gene>
<feature type="domain" description="Tail specific protease" evidence="2">
    <location>
        <begin position="348"/>
        <end position="414"/>
    </location>
</feature>
<evidence type="ECO:0000259" key="3">
    <source>
        <dbReference type="Pfam" id="PF23658"/>
    </source>
</evidence>
<keyword evidence="1" id="KW-0732">Signal</keyword>
<feature type="chain" id="PRO_5025501461" evidence="1">
    <location>
        <begin position="19"/>
        <end position="760"/>
    </location>
</feature>
<dbReference type="Pfam" id="PF03572">
    <property type="entry name" value="Peptidase_S41"/>
    <property type="match status" value="1"/>
</dbReference>
<dbReference type="GO" id="GO:0006508">
    <property type="term" value="P:proteolysis"/>
    <property type="evidence" value="ECO:0007669"/>
    <property type="project" value="InterPro"/>
</dbReference>
<organism evidence="4 5">
    <name type="scientific">Bimuria novae-zelandiae CBS 107.79</name>
    <dbReference type="NCBI Taxonomy" id="1447943"/>
    <lineage>
        <taxon>Eukaryota</taxon>
        <taxon>Fungi</taxon>
        <taxon>Dikarya</taxon>
        <taxon>Ascomycota</taxon>
        <taxon>Pezizomycotina</taxon>
        <taxon>Dothideomycetes</taxon>
        <taxon>Pleosporomycetidae</taxon>
        <taxon>Pleosporales</taxon>
        <taxon>Massarineae</taxon>
        <taxon>Didymosphaeriaceae</taxon>
        <taxon>Bimuria</taxon>
    </lineage>
</organism>
<evidence type="ECO:0000256" key="1">
    <source>
        <dbReference type="SAM" id="SignalP"/>
    </source>
</evidence>
<dbReference type="InterPro" id="IPR052766">
    <property type="entry name" value="S41A_metabolite_peptidase"/>
</dbReference>
<dbReference type="OrthoDB" id="27214at2759"/>
<dbReference type="EMBL" id="ML976668">
    <property type="protein sequence ID" value="KAF1976102.1"/>
    <property type="molecule type" value="Genomic_DNA"/>
</dbReference>
<evidence type="ECO:0000259" key="2">
    <source>
        <dbReference type="Pfam" id="PF03572"/>
    </source>
</evidence>
<dbReference type="InterPro" id="IPR029045">
    <property type="entry name" value="ClpP/crotonase-like_dom_sf"/>
</dbReference>
<dbReference type="SUPFAM" id="SSF52096">
    <property type="entry name" value="ClpP/crotonase"/>
    <property type="match status" value="1"/>
</dbReference>
<dbReference type="PANTHER" id="PTHR37049">
    <property type="entry name" value="PEPTIDASE S41 FAMILY PROTEIN"/>
    <property type="match status" value="1"/>
</dbReference>
<proteinExistence type="predicted"/>
<dbReference type="InterPro" id="IPR056186">
    <property type="entry name" value="PDZ_CPAF-rel"/>
</dbReference>
<dbReference type="GO" id="GO:0008236">
    <property type="term" value="F:serine-type peptidase activity"/>
    <property type="evidence" value="ECO:0007669"/>
    <property type="project" value="InterPro"/>
</dbReference>
<protein>
    <submittedName>
        <fullName evidence="4">Uncharacterized protein</fullName>
    </submittedName>
</protein>
<accession>A0A6A5VK47</accession>